<accession>A0A2N0BDK9</accession>
<dbReference type="EMBL" id="NPEF01000009">
    <property type="protein sequence ID" value="PJZ94642.1"/>
    <property type="molecule type" value="Genomic_DNA"/>
</dbReference>
<accession>A0A2N0BQN9</accession>
<comment type="caution">
    <text evidence="1">The sequence shown here is derived from an EMBL/GenBank/DDBJ whole genome shotgun (WGS) entry which is preliminary data.</text>
</comment>
<proteinExistence type="predicted"/>
<sequence length="63" mass="7603">MKEESAGKMRGIKESRNCLFLLSRTDRRKRIRTSERKRTFMSLIRKKVEKKFVLSLYPAIEVR</sequence>
<reference evidence="1" key="1">
    <citation type="submission" date="2017-07" db="EMBL/GenBank/DDBJ databases">
        <title>Leptospira spp. isolated from tropical soils.</title>
        <authorList>
            <person name="Thibeaux R."/>
            <person name="Iraola G."/>
            <person name="Ferres I."/>
            <person name="Bierque E."/>
            <person name="Girault D."/>
            <person name="Soupe-Gilbert M.-E."/>
            <person name="Picardeau M."/>
            <person name="Goarant C."/>
        </authorList>
    </citation>
    <scope>NUCLEOTIDE SEQUENCE [LARGE SCALE GENOMIC DNA]</scope>
    <source>
        <strain evidence="1">ATI7-C-A5</strain>
    </source>
</reference>
<evidence type="ECO:0000313" key="1">
    <source>
        <dbReference type="EMBL" id="PJZ94642.1"/>
    </source>
</evidence>
<gene>
    <name evidence="1" type="ORF">CH379_01710</name>
</gene>
<organism evidence="1">
    <name type="scientific">Leptospira ellisii</name>
    <dbReference type="NCBI Taxonomy" id="2023197"/>
    <lineage>
        <taxon>Bacteria</taxon>
        <taxon>Pseudomonadati</taxon>
        <taxon>Spirochaetota</taxon>
        <taxon>Spirochaetia</taxon>
        <taxon>Leptospirales</taxon>
        <taxon>Leptospiraceae</taxon>
        <taxon>Leptospira</taxon>
    </lineage>
</organism>
<dbReference type="AlphaFoldDB" id="A0A2N0BDK9"/>
<name>A0A2N0BDK9_9LEPT</name>
<protein>
    <submittedName>
        <fullName evidence="1">Uncharacterized protein</fullName>
    </submittedName>
</protein>